<dbReference type="GO" id="GO:0006145">
    <property type="term" value="P:purine nucleobase catabolic process"/>
    <property type="evidence" value="ECO:0007669"/>
    <property type="project" value="TreeGrafter"/>
</dbReference>
<dbReference type="InterPro" id="IPR004722">
    <property type="entry name" value="DHOase"/>
</dbReference>
<sequence length="419" mass="46851">MNKSYLLDPIQILRGPNQTVTSDAVLIVNRHIKAFGQRARDLAYELKIDKTSAEKLFFAPCLVDPHSVLEDYLNGKAETLWTLMKKAANAGYGQIALLPKASPWRDKPEYLYSIKNLGQDVLIHLWGGFSQKGAGEKLTSHKDLIDHGAVGLADDDWMIPIELLKKGLILNETKEKPILLAPRDLAIQGHGLVRESVEALRAGWHQDPVASETIPLGTLLELQKQHPSSKIRLMNLSTAEGVNMLKKSSPKPMASVFWWHLVADQSTVTSTDIGIRVSPSLGSSNDRESLKKALQERILTGVAVHNISLDDAETKKPFSEIIPGISGYHLVLPSLWQELIKKSKWSVEQLWEAISFGPSKILSLPPEELKVGSNRWLLFDPDQKWIQTRKYQEKGWETNSNQPWEGIEMIGKIIDCGLS</sequence>
<gene>
    <name evidence="2" type="primary">pyrC</name>
    <name evidence="2" type="ordered locus">Pro_0514</name>
</gene>
<dbReference type="GO" id="GO:0005737">
    <property type="term" value="C:cytoplasm"/>
    <property type="evidence" value="ECO:0007669"/>
    <property type="project" value="TreeGrafter"/>
</dbReference>
<reference evidence="2 3" key="1">
    <citation type="journal article" date="2003" name="Proc. Natl. Acad. Sci. U.S.A.">
        <title>Genome sequence of the cyanobacterium Prochlorococcus marinus SS120, a nearly minimal oxyphototrophic genome.</title>
        <authorList>
            <person name="Dufresne A."/>
            <person name="Salanoubat M."/>
            <person name="Partensky F."/>
            <person name="Artiguenave F."/>
            <person name="Axmann I.M."/>
            <person name="Barbe V."/>
            <person name="Duprat S."/>
            <person name="Galperin M.Y."/>
            <person name="Koonin E.V."/>
            <person name="Le Gall F."/>
            <person name="Makarova K.S."/>
            <person name="Ostrowski M."/>
            <person name="Oztas S."/>
            <person name="Robert C."/>
            <person name="Rogozin I.B."/>
            <person name="Scanlan D.J."/>
            <person name="Tandeau de Marsac N."/>
            <person name="Weissenbach J."/>
            <person name="Wincker P."/>
            <person name="Wolf Y.I."/>
            <person name="Hess W.R."/>
        </authorList>
    </citation>
    <scope>NUCLEOTIDE SEQUENCE [LARGE SCALE GENOMIC DNA]</scope>
    <source>
        <strain evidence="3">SARG / CCMP1375 / SS120</strain>
    </source>
</reference>
<dbReference type="PANTHER" id="PTHR43668">
    <property type="entry name" value="ALLANTOINASE"/>
    <property type="match status" value="1"/>
</dbReference>
<dbReference type="HOGENOM" id="CLU_015572_1_0_3"/>
<dbReference type="Proteomes" id="UP000001420">
    <property type="component" value="Chromosome"/>
</dbReference>
<dbReference type="GO" id="GO:0006221">
    <property type="term" value="P:pyrimidine nucleotide biosynthetic process"/>
    <property type="evidence" value="ECO:0007669"/>
    <property type="project" value="UniProtKB-KW"/>
</dbReference>
<dbReference type="KEGG" id="pma:Pro_0514"/>
<dbReference type="GO" id="GO:0004151">
    <property type="term" value="F:dihydroorotase activity"/>
    <property type="evidence" value="ECO:0007669"/>
    <property type="project" value="InterPro"/>
</dbReference>
<dbReference type="EMBL" id="AE017126">
    <property type="protein sequence ID" value="AAP99559.1"/>
    <property type="molecule type" value="Genomic_DNA"/>
</dbReference>
<dbReference type="PATRIC" id="fig|167539.5.peg.528"/>
<dbReference type="OrthoDB" id="9765462at2"/>
<dbReference type="Gene3D" id="2.30.40.10">
    <property type="entry name" value="Urease, subunit C, domain 1"/>
    <property type="match status" value="1"/>
</dbReference>
<dbReference type="GO" id="GO:0046872">
    <property type="term" value="F:metal ion binding"/>
    <property type="evidence" value="ECO:0007669"/>
    <property type="project" value="InterPro"/>
</dbReference>
<dbReference type="AlphaFoldDB" id="Q7VD69"/>
<evidence type="ECO:0000256" key="1">
    <source>
        <dbReference type="ARBA" id="ARBA00022975"/>
    </source>
</evidence>
<dbReference type="CDD" id="cd01317">
    <property type="entry name" value="DHOase_IIa"/>
    <property type="match status" value="1"/>
</dbReference>
<dbReference type="eggNOG" id="COG0044">
    <property type="taxonomic scope" value="Bacteria"/>
</dbReference>
<dbReference type="RefSeq" id="WP_011124668.1">
    <property type="nucleotide sequence ID" value="NC_005042.1"/>
</dbReference>
<evidence type="ECO:0000313" key="3">
    <source>
        <dbReference type="Proteomes" id="UP000001420"/>
    </source>
</evidence>
<dbReference type="STRING" id="167539.Pro_0514"/>
<proteinExistence type="predicted"/>
<evidence type="ECO:0000313" key="2">
    <source>
        <dbReference type="EMBL" id="AAP99559.1"/>
    </source>
</evidence>
<accession>Q7VD69</accession>
<name>Q7VD69_PROMA</name>
<dbReference type="InterPro" id="IPR032466">
    <property type="entry name" value="Metal_Hydrolase"/>
</dbReference>
<organism evidence="2 3">
    <name type="scientific">Prochlorococcus marinus (strain SARG / CCMP1375 / SS120)</name>
    <dbReference type="NCBI Taxonomy" id="167539"/>
    <lineage>
        <taxon>Bacteria</taxon>
        <taxon>Bacillati</taxon>
        <taxon>Cyanobacteriota</taxon>
        <taxon>Cyanophyceae</taxon>
        <taxon>Synechococcales</taxon>
        <taxon>Prochlorococcaceae</taxon>
        <taxon>Prochlorococcus</taxon>
    </lineage>
</organism>
<dbReference type="EnsemblBacteria" id="AAP99559">
    <property type="protein sequence ID" value="AAP99559"/>
    <property type="gene ID" value="Pro_0514"/>
</dbReference>
<keyword evidence="1" id="KW-0665">Pyrimidine biosynthesis</keyword>
<dbReference type="InterPro" id="IPR050138">
    <property type="entry name" value="DHOase/Allantoinase_Hydrolase"/>
</dbReference>
<dbReference type="InterPro" id="IPR011059">
    <property type="entry name" value="Metal-dep_hydrolase_composite"/>
</dbReference>
<protein>
    <submittedName>
        <fullName evidence="2">Dihydroorotase</fullName>
    </submittedName>
</protein>
<dbReference type="PANTHER" id="PTHR43668:SF2">
    <property type="entry name" value="ALLANTOINASE"/>
    <property type="match status" value="1"/>
</dbReference>
<dbReference type="GO" id="GO:0004038">
    <property type="term" value="F:allantoinase activity"/>
    <property type="evidence" value="ECO:0007669"/>
    <property type="project" value="TreeGrafter"/>
</dbReference>
<dbReference type="SUPFAM" id="SSF51556">
    <property type="entry name" value="Metallo-dependent hydrolases"/>
    <property type="match status" value="1"/>
</dbReference>
<keyword evidence="3" id="KW-1185">Reference proteome</keyword>
<dbReference type="Gene3D" id="3.20.20.140">
    <property type="entry name" value="Metal-dependent hydrolases"/>
    <property type="match status" value="1"/>
</dbReference>